<organism evidence="1 2">
    <name type="scientific">Nocardia amamiensis</name>
    <dbReference type="NCBI Taxonomy" id="404578"/>
    <lineage>
        <taxon>Bacteria</taxon>
        <taxon>Bacillati</taxon>
        <taxon>Actinomycetota</taxon>
        <taxon>Actinomycetes</taxon>
        <taxon>Mycobacteriales</taxon>
        <taxon>Nocardiaceae</taxon>
        <taxon>Nocardia</taxon>
    </lineage>
</organism>
<evidence type="ECO:0000313" key="1">
    <source>
        <dbReference type="EMBL" id="MBF6302055.1"/>
    </source>
</evidence>
<accession>A0ABS0CZV5</accession>
<evidence type="ECO:0008006" key="3">
    <source>
        <dbReference type="Google" id="ProtNLM"/>
    </source>
</evidence>
<name>A0ABS0CZV5_9NOCA</name>
<gene>
    <name evidence="1" type="ORF">IU459_31590</name>
</gene>
<proteinExistence type="predicted"/>
<protein>
    <recommendedName>
        <fullName evidence="3">TIR domain-containing protein</fullName>
    </recommendedName>
</protein>
<comment type="caution">
    <text evidence="1">The sequence shown here is derived from an EMBL/GenBank/DDBJ whole genome shotgun (WGS) entry which is preliminary data.</text>
</comment>
<keyword evidence="2" id="KW-1185">Reference proteome</keyword>
<dbReference type="EMBL" id="JADLQX010000036">
    <property type="protein sequence ID" value="MBF6302055.1"/>
    <property type="molecule type" value="Genomic_DNA"/>
</dbReference>
<evidence type="ECO:0000313" key="2">
    <source>
        <dbReference type="Proteomes" id="UP000702209"/>
    </source>
</evidence>
<sequence length="340" mass="37737">MAETIIRLHSEADAPLNAYWLSLVGDRDEYAAQLGGLLSEHGLGVLIVRNNGFTNANALMVDLVELLEHNRAVFLTSLQQPRAAAPRMGIVLLARRELAMGQAYSPVTWPEWVPGVGNRETTCFITDVTRRIEVPLSAEEIDLARIHRALFAVEEAMVRRLLHVHRRSPDAQHAFFQSIRRRSDPSWTAFLAGAREAISGFRTPQAYRPEVRAGKSVVSRLWGLSMDTPPARLATVQTELAAALHVADDAVWSDRWEGLMTVLARPTVPPNSPATRLCRCILSTVPTACQFITCAAHAGEYYQFPVNLLTAVVDDLHWTLTHIETSLIHLSDDRATRALS</sequence>
<dbReference type="RefSeq" id="WP_195133252.1">
    <property type="nucleotide sequence ID" value="NZ_JADLQX010000036.1"/>
</dbReference>
<dbReference type="Proteomes" id="UP000702209">
    <property type="component" value="Unassembled WGS sequence"/>
</dbReference>
<reference evidence="1 2" key="1">
    <citation type="submission" date="2020-10" db="EMBL/GenBank/DDBJ databases">
        <title>Identification of Nocardia species via Next-generation sequencing and recognition of intraspecies genetic diversity.</title>
        <authorList>
            <person name="Li P."/>
            <person name="Li P."/>
            <person name="Lu B."/>
        </authorList>
    </citation>
    <scope>NUCLEOTIDE SEQUENCE [LARGE SCALE GENOMIC DNA]</scope>
    <source>
        <strain evidence="1 2">BJ06-0157</strain>
    </source>
</reference>